<name>A0A9N9DC30_9GLOM</name>
<organism evidence="1 2">
    <name type="scientific">Diversispora eburnea</name>
    <dbReference type="NCBI Taxonomy" id="1213867"/>
    <lineage>
        <taxon>Eukaryota</taxon>
        <taxon>Fungi</taxon>
        <taxon>Fungi incertae sedis</taxon>
        <taxon>Mucoromycota</taxon>
        <taxon>Glomeromycotina</taxon>
        <taxon>Glomeromycetes</taxon>
        <taxon>Diversisporales</taxon>
        <taxon>Diversisporaceae</taxon>
        <taxon>Diversispora</taxon>
    </lineage>
</organism>
<dbReference type="EMBL" id="CAJVPK010004183">
    <property type="protein sequence ID" value="CAG8634455.1"/>
    <property type="molecule type" value="Genomic_DNA"/>
</dbReference>
<protein>
    <submittedName>
        <fullName evidence="1">7113_t:CDS:1</fullName>
    </submittedName>
</protein>
<dbReference type="Proteomes" id="UP000789706">
    <property type="component" value="Unassembled WGS sequence"/>
</dbReference>
<dbReference type="AlphaFoldDB" id="A0A9N9DC30"/>
<comment type="caution">
    <text evidence="1">The sequence shown here is derived from an EMBL/GenBank/DDBJ whole genome shotgun (WGS) entry which is preliminary data.</text>
</comment>
<proteinExistence type="predicted"/>
<keyword evidence="2" id="KW-1185">Reference proteome</keyword>
<sequence length="72" mass="8109">ISESSLSQSSSQSVSPHKIIVHSSYGPMDNYILSDRHLLEGKILKKTVENSYELMESALREDPVDIILTFDE</sequence>
<dbReference type="OrthoDB" id="2439131at2759"/>
<evidence type="ECO:0000313" key="2">
    <source>
        <dbReference type="Proteomes" id="UP000789706"/>
    </source>
</evidence>
<gene>
    <name evidence="1" type="ORF">DEBURN_LOCUS10910</name>
</gene>
<reference evidence="1" key="1">
    <citation type="submission" date="2021-06" db="EMBL/GenBank/DDBJ databases">
        <authorList>
            <person name="Kallberg Y."/>
            <person name="Tangrot J."/>
            <person name="Rosling A."/>
        </authorList>
    </citation>
    <scope>NUCLEOTIDE SEQUENCE</scope>
    <source>
        <strain evidence="1">AZ414A</strain>
    </source>
</reference>
<evidence type="ECO:0000313" key="1">
    <source>
        <dbReference type="EMBL" id="CAG8634455.1"/>
    </source>
</evidence>
<accession>A0A9N9DC30</accession>
<feature type="non-terminal residue" evidence="1">
    <location>
        <position position="72"/>
    </location>
</feature>